<accession>A0A3F3QGD4</accession>
<dbReference type="RefSeq" id="XP_026631152.1">
    <property type="nucleotide sequence ID" value="XM_026776425.1"/>
</dbReference>
<feature type="transmembrane region" description="Helical" evidence="1">
    <location>
        <begin position="57"/>
        <end position="81"/>
    </location>
</feature>
<evidence type="ECO:0000256" key="1">
    <source>
        <dbReference type="SAM" id="Phobius"/>
    </source>
</evidence>
<keyword evidence="3" id="KW-1185">Reference proteome</keyword>
<protein>
    <submittedName>
        <fullName evidence="2">Uncharacterized protein</fullName>
    </submittedName>
</protein>
<evidence type="ECO:0000313" key="3">
    <source>
        <dbReference type="Proteomes" id="UP000253729"/>
    </source>
</evidence>
<keyword evidence="1" id="KW-1133">Transmembrane helix</keyword>
<reference evidence="2 3" key="1">
    <citation type="submission" date="2018-07" db="EMBL/GenBank/DDBJ databases">
        <title>The genomes of Aspergillus section Nigri reveals drivers in fungal speciation.</title>
        <authorList>
            <consortium name="DOE Joint Genome Institute"/>
            <person name="Vesth T.C."/>
            <person name="Nybo J."/>
            <person name="Theobald S."/>
            <person name="Brandl J."/>
            <person name="Frisvad J.C."/>
            <person name="Nielsen K.F."/>
            <person name="Lyhne E.K."/>
            <person name="Kogle M.E."/>
            <person name="Kuo A."/>
            <person name="Riley R."/>
            <person name="Clum A."/>
            <person name="Nolan M."/>
            <person name="Lipzen A."/>
            <person name="Salamov A."/>
            <person name="Henrissat B."/>
            <person name="Wiebenga A."/>
            <person name="De vries R.P."/>
            <person name="Grigoriev I.V."/>
            <person name="Mortensen U.H."/>
            <person name="Andersen M.R."/>
            <person name="Baker S.E."/>
        </authorList>
    </citation>
    <scope>NUCLEOTIDE SEQUENCE [LARGE SCALE GENOMIC DNA]</scope>
    <source>
        <strain evidence="2 3">CBS 139.54b</strain>
    </source>
</reference>
<sequence length="113" mass="13377">MYTPLVDLSRLISLCFELMGSASFIYHGLVGWSGFMHLMLSLMVYEHTYSHIAIGSVYYLFISCKDFLSWFYWVGFGFILVSFERLSCWMSIRLRPVHYCCISDHKHTCHDFY</sequence>
<dbReference type="GeneID" id="38144781"/>
<feature type="transmembrane region" description="Helical" evidence="1">
    <location>
        <begin position="24"/>
        <end position="45"/>
    </location>
</feature>
<keyword evidence="1" id="KW-0472">Membrane</keyword>
<dbReference type="AlphaFoldDB" id="A0A3F3QGD4"/>
<proteinExistence type="predicted"/>
<dbReference type="EMBL" id="KZ852034">
    <property type="protein sequence ID" value="RDH38130.1"/>
    <property type="molecule type" value="Genomic_DNA"/>
</dbReference>
<dbReference type="Proteomes" id="UP000253729">
    <property type="component" value="Unassembled WGS sequence"/>
</dbReference>
<evidence type="ECO:0000313" key="2">
    <source>
        <dbReference type="EMBL" id="RDH38130.1"/>
    </source>
</evidence>
<keyword evidence="1" id="KW-0812">Transmembrane</keyword>
<gene>
    <name evidence="2" type="ORF">BDQ94DRAFT_73601</name>
</gene>
<organism evidence="2 3">
    <name type="scientific">Aspergillus welwitschiae</name>
    <dbReference type="NCBI Taxonomy" id="1341132"/>
    <lineage>
        <taxon>Eukaryota</taxon>
        <taxon>Fungi</taxon>
        <taxon>Dikarya</taxon>
        <taxon>Ascomycota</taxon>
        <taxon>Pezizomycotina</taxon>
        <taxon>Eurotiomycetes</taxon>
        <taxon>Eurotiomycetidae</taxon>
        <taxon>Eurotiales</taxon>
        <taxon>Aspergillaceae</taxon>
        <taxon>Aspergillus</taxon>
        <taxon>Aspergillus subgen. Circumdati</taxon>
    </lineage>
</organism>
<name>A0A3F3QGD4_9EURO</name>